<dbReference type="GO" id="GO:0016853">
    <property type="term" value="F:isomerase activity"/>
    <property type="evidence" value="ECO:0007669"/>
    <property type="project" value="UniProtKB-KW"/>
</dbReference>
<evidence type="ECO:0000259" key="1">
    <source>
        <dbReference type="Pfam" id="PF01261"/>
    </source>
</evidence>
<protein>
    <submittedName>
        <fullName evidence="2">Fructoselysine 3-epimerase</fullName>
        <ecNumber evidence="2">5.1.3.-</ecNumber>
    </submittedName>
</protein>
<evidence type="ECO:0000313" key="2">
    <source>
        <dbReference type="EMBL" id="MPM32241.1"/>
    </source>
</evidence>
<comment type="caution">
    <text evidence="2">The sequence shown here is derived from an EMBL/GenBank/DDBJ whole genome shotgun (WGS) entry which is preliminary data.</text>
</comment>
<dbReference type="Pfam" id="PF01261">
    <property type="entry name" value="AP_endonuc_2"/>
    <property type="match status" value="1"/>
</dbReference>
<dbReference type="SUPFAM" id="SSF51658">
    <property type="entry name" value="Xylose isomerase-like"/>
    <property type="match status" value="1"/>
</dbReference>
<dbReference type="AlphaFoldDB" id="A0A644YWK8"/>
<reference evidence="2" key="1">
    <citation type="submission" date="2019-08" db="EMBL/GenBank/DDBJ databases">
        <authorList>
            <person name="Kucharzyk K."/>
            <person name="Murdoch R.W."/>
            <person name="Higgins S."/>
            <person name="Loffler F."/>
        </authorList>
    </citation>
    <scope>NUCLEOTIDE SEQUENCE</scope>
</reference>
<keyword evidence="2" id="KW-0413">Isomerase</keyword>
<organism evidence="2">
    <name type="scientific">bioreactor metagenome</name>
    <dbReference type="NCBI Taxonomy" id="1076179"/>
    <lineage>
        <taxon>unclassified sequences</taxon>
        <taxon>metagenomes</taxon>
        <taxon>ecological metagenomes</taxon>
    </lineage>
</organism>
<dbReference type="Gene3D" id="3.20.20.150">
    <property type="entry name" value="Divalent-metal-dependent TIM barrel enzymes"/>
    <property type="match status" value="1"/>
</dbReference>
<dbReference type="InterPro" id="IPR050312">
    <property type="entry name" value="IolE/XylAMocC-like"/>
</dbReference>
<dbReference type="EC" id="5.1.3.-" evidence="2"/>
<accession>A0A644YWK8</accession>
<feature type="domain" description="Xylose isomerase-like TIM barrel" evidence="1">
    <location>
        <begin position="2"/>
        <end position="177"/>
    </location>
</feature>
<dbReference type="PANTHER" id="PTHR12110">
    <property type="entry name" value="HYDROXYPYRUVATE ISOMERASE"/>
    <property type="match status" value="1"/>
</dbReference>
<name>A0A644YWK8_9ZZZZ</name>
<dbReference type="InterPro" id="IPR036237">
    <property type="entry name" value="Xyl_isomerase-like_sf"/>
</dbReference>
<dbReference type="InterPro" id="IPR013022">
    <property type="entry name" value="Xyl_isomerase-like_TIM-brl"/>
</dbReference>
<proteinExistence type="predicted"/>
<dbReference type="EMBL" id="VSSQ01006307">
    <property type="protein sequence ID" value="MPM32241.1"/>
    <property type="molecule type" value="Genomic_DNA"/>
</dbReference>
<gene>
    <name evidence="2" type="primary">frlC_2</name>
    <name evidence="2" type="ORF">SDC9_78803</name>
</gene>
<sequence>MAIFRRSVEAAAAMEIPRVLITADHPGNFVPMAQAREIFASNMRELADFAAPLGVTLTLEPVLPVESPVITTADDCADMIAKIDRPNVDGMLDVVPPTIAYEPMQNYFDRLKDKLCYVHLCNSDGKSPAHLRLGGGMLNIPVLLDLLRLKGYDGWVTLELCSEGYRDPEMILMEAMKIIG</sequence>